<comment type="caution">
    <text evidence="4">The sequence shown here is derived from an EMBL/GenBank/DDBJ whole genome shotgun (WGS) entry which is preliminary data.</text>
</comment>
<evidence type="ECO:0000256" key="1">
    <source>
        <dbReference type="ARBA" id="ARBA00022801"/>
    </source>
</evidence>
<feature type="binding site" evidence="2">
    <location>
        <position position="92"/>
    </location>
    <ligand>
        <name>Mn(2+)</name>
        <dbReference type="ChEBI" id="CHEBI:29035"/>
        <label>2</label>
    </ligand>
</feature>
<dbReference type="RefSeq" id="WP_094943128.1">
    <property type="nucleotide sequence ID" value="NZ_NOKQ01000217.1"/>
</dbReference>
<dbReference type="FunFam" id="3.30.70.360:FF:000001">
    <property type="entry name" value="N-acetyldiaminopimelate deacetylase"/>
    <property type="match status" value="1"/>
</dbReference>
<dbReference type="OrthoDB" id="2416606at2"/>
<proteinExistence type="predicted"/>
<dbReference type="NCBIfam" id="TIGR01891">
    <property type="entry name" value="amidohydrolases"/>
    <property type="match status" value="1"/>
</dbReference>
<dbReference type="Gene3D" id="3.30.70.360">
    <property type="match status" value="1"/>
</dbReference>
<gene>
    <name evidence="4" type="ORF">CF394_09070</name>
</gene>
<keyword evidence="5" id="KW-1185">Reference proteome</keyword>
<evidence type="ECO:0000313" key="5">
    <source>
        <dbReference type="Proteomes" id="UP000217065"/>
    </source>
</evidence>
<protein>
    <submittedName>
        <fullName evidence="4">N-acetyldiaminopimelate deacetylase</fullName>
    </submittedName>
</protein>
<feature type="binding site" evidence="2">
    <location>
        <position position="154"/>
    </location>
    <ligand>
        <name>Mn(2+)</name>
        <dbReference type="ChEBI" id="CHEBI:29035"/>
        <label>2</label>
    </ligand>
</feature>
<dbReference type="Pfam" id="PF01546">
    <property type="entry name" value="Peptidase_M20"/>
    <property type="match status" value="1"/>
</dbReference>
<organism evidence="4 5">
    <name type="scientific">Tetzosporium hominis</name>
    <dbReference type="NCBI Taxonomy" id="2020506"/>
    <lineage>
        <taxon>Bacteria</taxon>
        <taxon>Bacillati</taxon>
        <taxon>Bacillota</taxon>
        <taxon>Bacilli</taxon>
        <taxon>Bacillales</taxon>
        <taxon>Caryophanaceae</taxon>
        <taxon>Tetzosporium</taxon>
    </lineage>
</organism>
<feature type="binding site" evidence="2">
    <location>
        <position position="347"/>
    </location>
    <ligand>
        <name>Mn(2+)</name>
        <dbReference type="ChEBI" id="CHEBI:29035"/>
        <label>2</label>
    </ligand>
</feature>
<keyword evidence="2" id="KW-0464">Manganese</keyword>
<dbReference type="Pfam" id="PF07687">
    <property type="entry name" value="M20_dimer"/>
    <property type="match status" value="1"/>
</dbReference>
<dbReference type="Gene3D" id="3.40.630.10">
    <property type="entry name" value="Zn peptidases"/>
    <property type="match status" value="1"/>
</dbReference>
<dbReference type="AlphaFoldDB" id="A0A264W2R3"/>
<keyword evidence="1" id="KW-0378">Hydrolase</keyword>
<dbReference type="InterPro" id="IPR002933">
    <property type="entry name" value="Peptidase_M20"/>
</dbReference>
<dbReference type="Proteomes" id="UP000217065">
    <property type="component" value="Unassembled WGS sequence"/>
</dbReference>
<dbReference type="SUPFAM" id="SSF55031">
    <property type="entry name" value="Bacterial exopeptidase dimerisation domain"/>
    <property type="match status" value="1"/>
</dbReference>
<dbReference type="GO" id="GO:0050118">
    <property type="term" value="F:N-acetyldiaminopimelate deacetylase activity"/>
    <property type="evidence" value="ECO:0007669"/>
    <property type="project" value="TreeGrafter"/>
</dbReference>
<reference evidence="4 5" key="1">
    <citation type="submission" date="2017-07" db="EMBL/GenBank/DDBJ databases">
        <title>Tetzosporium hominis gen.nov. sp.nov.</title>
        <authorList>
            <person name="Tetz G."/>
            <person name="Tetz V."/>
        </authorList>
    </citation>
    <scope>NUCLEOTIDE SEQUENCE [LARGE SCALE GENOMIC DNA]</scope>
    <source>
        <strain evidence="4 5">VT-49</strain>
    </source>
</reference>
<dbReference type="InterPro" id="IPR036264">
    <property type="entry name" value="Bact_exopeptidase_dim_dom"/>
</dbReference>
<dbReference type="SUPFAM" id="SSF53187">
    <property type="entry name" value="Zn-dependent exopeptidases"/>
    <property type="match status" value="1"/>
</dbReference>
<dbReference type="GO" id="GO:0019877">
    <property type="term" value="P:diaminopimelate biosynthetic process"/>
    <property type="evidence" value="ECO:0007669"/>
    <property type="project" value="TreeGrafter"/>
</dbReference>
<dbReference type="PANTHER" id="PTHR11014:SF98">
    <property type="entry name" value="N-ACETYLDIAMINOPIMELATE DEACETYLASE"/>
    <property type="match status" value="1"/>
</dbReference>
<accession>A0A264W2R3</accession>
<dbReference type="GO" id="GO:0046872">
    <property type="term" value="F:metal ion binding"/>
    <property type="evidence" value="ECO:0007669"/>
    <property type="project" value="UniProtKB-KW"/>
</dbReference>
<evidence type="ECO:0000313" key="4">
    <source>
        <dbReference type="EMBL" id="OZS77896.1"/>
    </source>
</evidence>
<dbReference type="CDD" id="cd05670">
    <property type="entry name" value="M20_Acy1_YkuR-like"/>
    <property type="match status" value="1"/>
</dbReference>
<dbReference type="EMBL" id="NOKQ01000217">
    <property type="protein sequence ID" value="OZS77896.1"/>
    <property type="molecule type" value="Genomic_DNA"/>
</dbReference>
<dbReference type="PIRSF" id="PIRSF005962">
    <property type="entry name" value="Pept_M20D_amidohydro"/>
    <property type="match status" value="1"/>
</dbReference>
<name>A0A264W2R3_9BACL</name>
<evidence type="ECO:0000256" key="2">
    <source>
        <dbReference type="PIRSR" id="PIRSR005962-1"/>
    </source>
</evidence>
<feature type="domain" description="Peptidase M20 dimerisation" evidence="3">
    <location>
        <begin position="179"/>
        <end position="269"/>
    </location>
</feature>
<dbReference type="PANTHER" id="PTHR11014">
    <property type="entry name" value="PEPTIDASE M20 FAMILY MEMBER"/>
    <property type="match status" value="1"/>
</dbReference>
<feature type="binding site" evidence="2">
    <location>
        <position position="94"/>
    </location>
    <ligand>
        <name>Mn(2+)</name>
        <dbReference type="ChEBI" id="CHEBI:29035"/>
        <label>2</label>
    </ligand>
</feature>
<comment type="cofactor">
    <cofactor evidence="2">
        <name>Mn(2+)</name>
        <dbReference type="ChEBI" id="CHEBI:29035"/>
    </cofactor>
    <text evidence="2">The Mn(2+) ion enhances activity.</text>
</comment>
<dbReference type="InterPro" id="IPR011650">
    <property type="entry name" value="Peptidase_M20_dimer"/>
</dbReference>
<sequence length="374" mass="41785">MQNLLEIRRRLHQIPERGFEEWKTKKLIEETLASFPQQHLEVFSWRTGFIVKIKGTHPTKTIAWRTDIDGLPIEEQTGLSYASQHAGFMHACGHDVHMTVALHLVEALAERPAKDDVLVYFQPAEESPGGALPMLSWVKEQHPELVPDEFYALHVAPELPVGVISTKPGILFANTSELYIDLHGKEGHAAFPHRTTDMSVAAAHLLIQLQSIVSRSVDPLQPSVVTIGKMTSGTVQNIISGHARLEGTIRTFDAAVMTQIKERIEAICRGVEAAFDCRVAIDYGSSYHQVYNHHELAEVFRDFAVQDPDVTYSEAKEAMTGEDFGYFLAGIPGVLFWAGAQTEYGLHHAKMAPDEAMLPVTAQFVERWIRSRAE</sequence>
<feature type="binding site" evidence="2">
    <location>
        <position position="126"/>
    </location>
    <ligand>
        <name>Mn(2+)</name>
        <dbReference type="ChEBI" id="CHEBI:29035"/>
        <label>2</label>
    </ligand>
</feature>
<dbReference type="InterPro" id="IPR017439">
    <property type="entry name" value="Amidohydrolase"/>
</dbReference>
<keyword evidence="2" id="KW-0479">Metal-binding</keyword>
<evidence type="ECO:0000259" key="3">
    <source>
        <dbReference type="Pfam" id="PF07687"/>
    </source>
</evidence>